<feature type="domain" description="Response regulatory" evidence="3">
    <location>
        <begin position="3"/>
        <end position="117"/>
    </location>
</feature>
<organism evidence="4 5">
    <name type="scientific">Methanospirillum lacunae</name>
    <dbReference type="NCBI Taxonomy" id="668570"/>
    <lineage>
        <taxon>Archaea</taxon>
        <taxon>Methanobacteriati</taxon>
        <taxon>Methanobacteriota</taxon>
        <taxon>Stenosarchaea group</taxon>
        <taxon>Methanomicrobia</taxon>
        <taxon>Methanomicrobiales</taxon>
        <taxon>Methanospirillaceae</taxon>
        <taxon>Methanospirillum</taxon>
    </lineage>
</organism>
<dbReference type="GeneID" id="97547791"/>
<dbReference type="PANTHER" id="PTHR48111:SF9">
    <property type="entry name" value="TWO-COMPONENT RESPONSE REGULATOR RECEIVER PROTEIN"/>
    <property type="match status" value="1"/>
</dbReference>
<dbReference type="PROSITE" id="PS50110">
    <property type="entry name" value="RESPONSE_REGULATORY"/>
    <property type="match status" value="1"/>
</dbReference>
<dbReference type="Gene3D" id="3.40.50.2300">
    <property type="match status" value="1"/>
</dbReference>
<dbReference type="Pfam" id="PF00072">
    <property type="entry name" value="Response_reg"/>
    <property type="match status" value="1"/>
</dbReference>
<comment type="caution">
    <text evidence="4">The sequence shown here is derived from an EMBL/GenBank/DDBJ whole genome shotgun (WGS) entry which is preliminary data.</text>
</comment>
<reference evidence="4 5" key="1">
    <citation type="submission" date="2018-05" db="EMBL/GenBank/DDBJ databases">
        <title>Draft genome of Methanospirillum lacunae Ki8-1.</title>
        <authorList>
            <person name="Dueholm M.S."/>
            <person name="Nielsen P.H."/>
            <person name="Bakmann L.F."/>
            <person name="Otzen D.E."/>
        </authorList>
    </citation>
    <scope>NUCLEOTIDE SEQUENCE [LARGE SCALE GENOMIC DNA]</scope>
    <source>
        <strain evidence="4 5">Ki8-1</strain>
    </source>
</reference>
<name>A0A2V2MY06_9EURY</name>
<dbReference type="RefSeq" id="WP_109968809.1">
    <property type="nucleotide sequence ID" value="NZ_CP176093.1"/>
</dbReference>
<dbReference type="GO" id="GO:0005829">
    <property type="term" value="C:cytosol"/>
    <property type="evidence" value="ECO:0007669"/>
    <property type="project" value="TreeGrafter"/>
</dbReference>
<dbReference type="Proteomes" id="UP000245657">
    <property type="component" value="Unassembled WGS sequence"/>
</dbReference>
<keyword evidence="5" id="KW-1185">Reference proteome</keyword>
<dbReference type="GO" id="GO:0006355">
    <property type="term" value="P:regulation of DNA-templated transcription"/>
    <property type="evidence" value="ECO:0007669"/>
    <property type="project" value="TreeGrafter"/>
</dbReference>
<proteinExistence type="predicted"/>
<evidence type="ECO:0000256" key="2">
    <source>
        <dbReference type="PROSITE-ProRule" id="PRU00169"/>
    </source>
</evidence>
<dbReference type="InterPro" id="IPR001789">
    <property type="entry name" value="Sig_transdc_resp-reg_receiver"/>
</dbReference>
<dbReference type="InterPro" id="IPR011006">
    <property type="entry name" value="CheY-like_superfamily"/>
</dbReference>
<dbReference type="OrthoDB" id="9652at2157"/>
<dbReference type="InterPro" id="IPR039420">
    <property type="entry name" value="WalR-like"/>
</dbReference>
<dbReference type="GO" id="GO:0000976">
    <property type="term" value="F:transcription cis-regulatory region binding"/>
    <property type="evidence" value="ECO:0007669"/>
    <property type="project" value="TreeGrafter"/>
</dbReference>
<dbReference type="PANTHER" id="PTHR48111">
    <property type="entry name" value="REGULATOR OF RPOS"/>
    <property type="match status" value="1"/>
</dbReference>
<dbReference type="GO" id="GO:0000156">
    <property type="term" value="F:phosphorelay response regulator activity"/>
    <property type="evidence" value="ECO:0007669"/>
    <property type="project" value="TreeGrafter"/>
</dbReference>
<dbReference type="AlphaFoldDB" id="A0A2V2MY06"/>
<keyword evidence="2" id="KW-0597">Phosphoprotein</keyword>
<dbReference type="SMART" id="SM00448">
    <property type="entry name" value="REC"/>
    <property type="match status" value="1"/>
</dbReference>
<feature type="modified residue" description="4-aspartylphosphate" evidence="2">
    <location>
        <position position="52"/>
    </location>
</feature>
<accession>A0A2V2MY06</accession>
<dbReference type="CDD" id="cd00156">
    <property type="entry name" value="REC"/>
    <property type="match status" value="1"/>
</dbReference>
<dbReference type="SUPFAM" id="SSF52172">
    <property type="entry name" value="CheY-like"/>
    <property type="match status" value="1"/>
</dbReference>
<dbReference type="GO" id="GO:0032993">
    <property type="term" value="C:protein-DNA complex"/>
    <property type="evidence" value="ECO:0007669"/>
    <property type="project" value="TreeGrafter"/>
</dbReference>
<evidence type="ECO:0000259" key="3">
    <source>
        <dbReference type="PROSITE" id="PS50110"/>
    </source>
</evidence>
<gene>
    <name evidence="4" type="ORF">DK846_10130</name>
</gene>
<evidence type="ECO:0000313" key="5">
    <source>
        <dbReference type="Proteomes" id="UP000245657"/>
    </source>
</evidence>
<evidence type="ECO:0000256" key="1">
    <source>
        <dbReference type="ARBA" id="ARBA00023125"/>
    </source>
</evidence>
<sequence length="144" mass="16085">MKRILVVDDDLGILDSTRQILEIDGYEVETASTGGDGLQKIESTFFNLALFDIKLPDMEGTELLEKSHKIRPAMKKIMVTGYASLENSVISLNAGADAYILKPVDPDMLLAKVKEKLEEQERETSVDGEKIAGFLEEKLLNIRR</sequence>
<protein>
    <recommendedName>
        <fullName evidence="3">Response regulatory domain-containing protein</fullName>
    </recommendedName>
</protein>
<evidence type="ECO:0000313" key="4">
    <source>
        <dbReference type="EMBL" id="PWR72319.1"/>
    </source>
</evidence>
<keyword evidence="1" id="KW-0238">DNA-binding</keyword>
<dbReference type="EMBL" id="QGMY01000007">
    <property type="protein sequence ID" value="PWR72319.1"/>
    <property type="molecule type" value="Genomic_DNA"/>
</dbReference>